<comment type="caution">
    <text evidence="2">The sequence shown here is derived from an EMBL/GenBank/DDBJ whole genome shotgun (WGS) entry which is preliminary data.</text>
</comment>
<evidence type="ECO:0000313" key="2">
    <source>
        <dbReference type="EMBL" id="GAG92496.1"/>
    </source>
</evidence>
<keyword evidence="1" id="KW-0472">Membrane</keyword>
<dbReference type="EMBL" id="BART01020803">
    <property type="protein sequence ID" value="GAG92496.1"/>
    <property type="molecule type" value="Genomic_DNA"/>
</dbReference>
<feature type="non-terminal residue" evidence="2">
    <location>
        <position position="95"/>
    </location>
</feature>
<evidence type="ECO:0008006" key="3">
    <source>
        <dbReference type="Google" id="ProtNLM"/>
    </source>
</evidence>
<evidence type="ECO:0000256" key="1">
    <source>
        <dbReference type="SAM" id="Phobius"/>
    </source>
</evidence>
<feature type="transmembrane region" description="Helical" evidence="1">
    <location>
        <begin position="18"/>
        <end position="41"/>
    </location>
</feature>
<protein>
    <recommendedName>
        <fullName evidence="3">2TM domain-containing protein</fullName>
    </recommendedName>
</protein>
<name>X1D7T5_9ZZZZ</name>
<proteinExistence type="predicted"/>
<feature type="transmembrane region" description="Helical" evidence="1">
    <location>
        <begin position="47"/>
        <end position="65"/>
    </location>
</feature>
<gene>
    <name evidence="2" type="ORF">S01H4_38551</name>
</gene>
<dbReference type="AlphaFoldDB" id="X1D7T5"/>
<keyword evidence="1" id="KW-1133">Transmembrane helix</keyword>
<organism evidence="2">
    <name type="scientific">marine sediment metagenome</name>
    <dbReference type="NCBI Taxonomy" id="412755"/>
    <lineage>
        <taxon>unclassified sequences</taxon>
        <taxon>metagenomes</taxon>
        <taxon>ecological metagenomes</taxon>
    </lineage>
</organism>
<reference evidence="2" key="1">
    <citation type="journal article" date="2014" name="Front. Microbiol.">
        <title>High frequency of phylogenetically diverse reductive dehalogenase-homologous genes in deep subseafloor sedimentary metagenomes.</title>
        <authorList>
            <person name="Kawai M."/>
            <person name="Futagami T."/>
            <person name="Toyoda A."/>
            <person name="Takaki Y."/>
            <person name="Nishi S."/>
            <person name="Hori S."/>
            <person name="Arai W."/>
            <person name="Tsubouchi T."/>
            <person name="Morono Y."/>
            <person name="Uchiyama I."/>
            <person name="Ito T."/>
            <person name="Fujiyama A."/>
            <person name="Inagaki F."/>
            <person name="Takami H."/>
        </authorList>
    </citation>
    <scope>NUCLEOTIDE SEQUENCE</scope>
    <source>
        <strain evidence="2">Expedition CK06-06</strain>
    </source>
</reference>
<sequence>MGTWDEERRQYYDRGFGFWAEIAGLIFVGVASIVILAAIIMHDGWGALFLLIFWIPVYTQFWSWFGTDYQWPKKSVEQIKREEEEIHQSVKKEIE</sequence>
<accession>X1D7T5</accession>
<keyword evidence="1" id="KW-0812">Transmembrane</keyword>